<keyword evidence="2" id="KW-1185">Reference proteome</keyword>
<feature type="non-terminal residue" evidence="1">
    <location>
        <position position="154"/>
    </location>
</feature>
<dbReference type="GeneID" id="14893805"/>
<protein>
    <submittedName>
        <fullName evidence="1">Uncharacterized protein</fullName>
    </submittedName>
</protein>
<dbReference type="Proteomes" id="UP000014680">
    <property type="component" value="Unassembled WGS sequence"/>
</dbReference>
<accession>A0A0A1UEM9</accession>
<organism evidence="1 2">
    <name type="scientific">Entamoeba invadens IP1</name>
    <dbReference type="NCBI Taxonomy" id="370355"/>
    <lineage>
        <taxon>Eukaryota</taxon>
        <taxon>Amoebozoa</taxon>
        <taxon>Evosea</taxon>
        <taxon>Archamoebae</taxon>
        <taxon>Mastigamoebida</taxon>
        <taxon>Entamoebidae</taxon>
        <taxon>Entamoeba</taxon>
    </lineage>
</organism>
<reference evidence="1 2" key="1">
    <citation type="submission" date="2012-10" db="EMBL/GenBank/DDBJ databases">
        <authorList>
            <person name="Zafar N."/>
            <person name="Inman J."/>
            <person name="Hall N."/>
            <person name="Lorenzi H."/>
            <person name="Caler E."/>
        </authorList>
    </citation>
    <scope>NUCLEOTIDE SEQUENCE [LARGE SCALE GENOMIC DNA]</scope>
    <source>
        <strain evidence="1 2">IP1</strain>
    </source>
</reference>
<dbReference type="KEGG" id="eiv:EIN_252290"/>
<evidence type="ECO:0000313" key="1">
    <source>
        <dbReference type="EMBL" id="ELP95015.1"/>
    </source>
</evidence>
<proteinExistence type="predicted"/>
<dbReference type="RefSeq" id="XP_004261786.1">
    <property type="nucleotide sequence ID" value="XM_004261738.1"/>
</dbReference>
<dbReference type="AlphaFoldDB" id="A0A0A1UEM9"/>
<dbReference type="VEuPathDB" id="AmoebaDB:EIN_252290"/>
<sequence>MSLSPHISPRIQCDTPRSNYLTGESKHLSSVIHRQQKGKRHCSESGVDGLDFFWSGLCETTNPIDFLGIRQLLERQKKGIFDSFGDQENILRAKDFRTVVWCLDPARRKLFKKLCDQAVDYEECFEDAVQTISIISFGVQSDKKYPDFVKSVIE</sequence>
<name>A0A0A1UEM9_ENTIV</name>
<gene>
    <name evidence="1" type="ORF">EIN_252290</name>
</gene>
<dbReference type="EMBL" id="KB206169">
    <property type="protein sequence ID" value="ELP95015.1"/>
    <property type="molecule type" value="Genomic_DNA"/>
</dbReference>
<evidence type="ECO:0000313" key="2">
    <source>
        <dbReference type="Proteomes" id="UP000014680"/>
    </source>
</evidence>